<dbReference type="InterPro" id="IPR000182">
    <property type="entry name" value="GNAT_dom"/>
</dbReference>
<keyword evidence="3" id="KW-1185">Reference proteome</keyword>
<dbReference type="SUPFAM" id="SSF55729">
    <property type="entry name" value="Acyl-CoA N-acyltransferases (Nat)"/>
    <property type="match status" value="1"/>
</dbReference>
<dbReference type="GO" id="GO:1990189">
    <property type="term" value="F:protein N-terminal-serine acetyltransferase activity"/>
    <property type="evidence" value="ECO:0007669"/>
    <property type="project" value="TreeGrafter"/>
</dbReference>
<evidence type="ECO:0000313" key="3">
    <source>
        <dbReference type="Proteomes" id="UP000320806"/>
    </source>
</evidence>
<name>A0A542ED10_9MICO</name>
<dbReference type="PROSITE" id="PS51186">
    <property type="entry name" value="GNAT"/>
    <property type="match status" value="1"/>
</dbReference>
<sequence>MPGAASDHVGRHRRDAVVQVRSGRRAVRAVRRPRPGWCRAAYRIGLGRSVFDAPGDDVSLGVEETATGRLVGDVVLFWHSEKDRSGEVGYIFHPGVRGRGYAGEAVAALLDLGFGGLGLHRIVARINELNEASVRDVERLGFRREARTVESIWFKGGWATMLEYALLEREWAPRSQIPPVR</sequence>
<feature type="domain" description="N-acetyltransferase" evidence="1">
    <location>
        <begin position="18"/>
        <end position="173"/>
    </location>
</feature>
<dbReference type="InterPro" id="IPR051908">
    <property type="entry name" value="Ribosomal_N-acetyltransferase"/>
</dbReference>
<dbReference type="GO" id="GO:0008999">
    <property type="term" value="F:protein-N-terminal-alanine acetyltransferase activity"/>
    <property type="evidence" value="ECO:0007669"/>
    <property type="project" value="TreeGrafter"/>
</dbReference>
<dbReference type="EMBL" id="VFMO01000001">
    <property type="protein sequence ID" value="TQJ13218.1"/>
    <property type="molecule type" value="Genomic_DNA"/>
</dbReference>
<organism evidence="2 3">
    <name type="scientific">Yimella lutea</name>
    <dbReference type="NCBI Taxonomy" id="587872"/>
    <lineage>
        <taxon>Bacteria</taxon>
        <taxon>Bacillati</taxon>
        <taxon>Actinomycetota</taxon>
        <taxon>Actinomycetes</taxon>
        <taxon>Micrococcales</taxon>
        <taxon>Dermacoccaceae</taxon>
        <taxon>Yimella</taxon>
    </lineage>
</organism>
<comment type="caution">
    <text evidence="2">The sequence shown here is derived from an EMBL/GenBank/DDBJ whole genome shotgun (WGS) entry which is preliminary data.</text>
</comment>
<gene>
    <name evidence="2" type="ORF">FB459_0619</name>
</gene>
<dbReference type="PANTHER" id="PTHR43441:SF11">
    <property type="entry name" value="RIBOSOMAL-PROTEIN-SERINE ACETYLTRANSFERASE"/>
    <property type="match status" value="1"/>
</dbReference>
<proteinExistence type="predicted"/>
<dbReference type="Pfam" id="PF13302">
    <property type="entry name" value="Acetyltransf_3"/>
    <property type="match status" value="1"/>
</dbReference>
<dbReference type="Gene3D" id="3.40.630.30">
    <property type="match status" value="1"/>
</dbReference>
<dbReference type="Proteomes" id="UP000320806">
    <property type="component" value="Unassembled WGS sequence"/>
</dbReference>
<evidence type="ECO:0000313" key="2">
    <source>
        <dbReference type="EMBL" id="TQJ13218.1"/>
    </source>
</evidence>
<dbReference type="PANTHER" id="PTHR43441">
    <property type="entry name" value="RIBOSOMAL-PROTEIN-SERINE ACETYLTRANSFERASE"/>
    <property type="match status" value="1"/>
</dbReference>
<accession>A0A542ED10</accession>
<dbReference type="AlphaFoldDB" id="A0A542ED10"/>
<evidence type="ECO:0000259" key="1">
    <source>
        <dbReference type="PROSITE" id="PS51186"/>
    </source>
</evidence>
<dbReference type="GO" id="GO:0005737">
    <property type="term" value="C:cytoplasm"/>
    <property type="evidence" value="ECO:0007669"/>
    <property type="project" value="TreeGrafter"/>
</dbReference>
<keyword evidence="2" id="KW-0808">Transferase</keyword>
<protein>
    <submittedName>
        <fullName evidence="2">Acetyltransferase (GNAT) family protein</fullName>
    </submittedName>
</protein>
<reference evidence="2 3" key="1">
    <citation type="submission" date="2019-06" db="EMBL/GenBank/DDBJ databases">
        <title>Sequencing the genomes of 1000 actinobacteria strains.</title>
        <authorList>
            <person name="Klenk H.-P."/>
        </authorList>
    </citation>
    <scope>NUCLEOTIDE SEQUENCE [LARGE SCALE GENOMIC DNA]</scope>
    <source>
        <strain evidence="2 3">DSM 19828</strain>
    </source>
</reference>
<dbReference type="InterPro" id="IPR016181">
    <property type="entry name" value="Acyl_CoA_acyltransferase"/>
</dbReference>